<dbReference type="PANTHER" id="PTHR20883">
    <property type="entry name" value="PHYTANOYL-COA DIOXYGENASE DOMAIN CONTAINING 1"/>
    <property type="match status" value="1"/>
</dbReference>
<comment type="cofactor">
    <cofactor evidence="1">
        <name>Fe(2+)</name>
        <dbReference type="ChEBI" id="CHEBI:29033"/>
    </cofactor>
</comment>
<dbReference type="SUPFAM" id="SSF51197">
    <property type="entry name" value="Clavaminate synthase-like"/>
    <property type="match status" value="1"/>
</dbReference>
<proteinExistence type="predicted"/>
<keyword evidence="3" id="KW-1185">Reference proteome</keyword>
<dbReference type="InterPro" id="IPR008775">
    <property type="entry name" value="Phytyl_CoA_dOase-like"/>
</dbReference>
<dbReference type="Proteomes" id="UP000593765">
    <property type="component" value="Chromosome"/>
</dbReference>
<evidence type="ECO:0000313" key="3">
    <source>
        <dbReference type="Proteomes" id="UP000593765"/>
    </source>
</evidence>
<dbReference type="PANTHER" id="PTHR20883:SF48">
    <property type="entry name" value="ECTOINE DIOXYGENASE"/>
    <property type="match status" value="1"/>
</dbReference>
<organism evidence="2 3">
    <name type="scientific">Humisphaera borealis</name>
    <dbReference type="NCBI Taxonomy" id="2807512"/>
    <lineage>
        <taxon>Bacteria</taxon>
        <taxon>Pseudomonadati</taxon>
        <taxon>Planctomycetota</taxon>
        <taxon>Phycisphaerae</taxon>
        <taxon>Tepidisphaerales</taxon>
        <taxon>Tepidisphaeraceae</taxon>
        <taxon>Humisphaera</taxon>
    </lineage>
</organism>
<dbReference type="Gene3D" id="2.60.120.620">
    <property type="entry name" value="q2cbj1_9rhob like domain"/>
    <property type="match status" value="1"/>
</dbReference>
<dbReference type="KEGG" id="hbs:IPV69_08925"/>
<accession>A0A7M2X3M5</accession>
<protein>
    <submittedName>
        <fullName evidence="2">Phytanoyl-CoA dioxygenase family protein</fullName>
    </submittedName>
</protein>
<evidence type="ECO:0000313" key="2">
    <source>
        <dbReference type="EMBL" id="QOV92377.1"/>
    </source>
</evidence>
<dbReference type="AlphaFoldDB" id="A0A7M2X3M5"/>
<gene>
    <name evidence="2" type="ORF">IPV69_08925</name>
</gene>
<dbReference type="Pfam" id="PF05721">
    <property type="entry name" value="PhyH"/>
    <property type="match status" value="1"/>
</dbReference>
<name>A0A7M2X3M5_9BACT</name>
<dbReference type="GO" id="GO:0016706">
    <property type="term" value="F:2-oxoglutarate-dependent dioxygenase activity"/>
    <property type="evidence" value="ECO:0007669"/>
    <property type="project" value="UniProtKB-ARBA"/>
</dbReference>
<dbReference type="EMBL" id="CP063458">
    <property type="protein sequence ID" value="QOV92377.1"/>
    <property type="molecule type" value="Genomic_DNA"/>
</dbReference>
<dbReference type="GO" id="GO:0005506">
    <property type="term" value="F:iron ion binding"/>
    <property type="evidence" value="ECO:0007669"/>
    <property type="project" value="UniProtKB-ARBA"/>
</dbReference>
<keyword evidence="2" id="KW-0560">Oxidoreductase</keyword>
<sequence>MEMLDLEGYELVPRVIPPTAVASLCSAVSALVGAEGIRQRNDRVYAIRNLLSICREVRQFADSAEVRSLVESAIGGKALPVRAILFDKTPESNWKVPWHQDLSIAVRERMDVPGFGPWSVKAGVVHVQPPVRLLESMLTLRLHLDDCQASNGPLRVLPGSHRHGTLSPEQIEDWRSRVMPVSCVLPAGGAVLMRPLILHASSPATEPGHRRVVHIEWSSEDLPHGLQWHQG</sequence>
<reference evidence="2 3" key="1">
    <citation type="submission" date="2020-10" db="EMBL/GenBank/DDBJ databases">
        <title>Wide distribution of Phycisphaera-like planctomycetes from WD2101 soil group in peatlands and genome analysis of the first cultivated representative.</title>
        <authorList>
            <person name="Dedysh S.N."/>
            <person name="Beletsky A.V."/>
            <person name="Ivanova A."/>
            <person name="Kulichevskaya I.S."/>
            <person name="Suzina N.E."/>
            <person name="Philippov D.A."/>
            <person name="Rakitin A.L."/>
            <person name="Mardanov A.V."/>
            <person name="Ravin N.V."/>
        </authorList>
    </citation>
    <scope>NUCLEOTIDE SEQUENCE [LARGE SCALE GENOMIC DNA]</scope>
    <source>
        <strain evidence="2 3">M1803</strain>
    </source>
</reference>
<keyword evidence="2" id="KW-0223">Dioxygenase</keyword>
<evidence type="ECO:0000256" key="1">
    <source>
        <dbReference type="ARBA" id="ARBA00001954"/>
    </source>
</evidence>